<dbReference type="InterPro" id="IPR003657">
    <property type="entry name" value="WRKY_dom"/>
</dbReference>
<sequence length="395" mass="42893">MAHHHHHHAAAASSEWEHKCGSLAAELTAGRDVAKQLQLILSFIPPPSSVHHYSSSFPSSSSVAAEQATTREVLVQKILASYENALSMLSTTPRMMPAQHHHHDPNRDHHDLGSGHDDGDIGTVVTMMSKSSPPGTRSGSPGSEDSDSGHDLFKDTTSSRKRKSIIPRWTHQVRVGPGMGLEGPLDDGFSWRKYGQKDILGAKYPRGYYRCTLRNVQGCLATKQVQRSDDDSTVFEITYRGRHTCTQSPPPNNTAPPPSEPAMPAADDRQHEQLLLNFRRGLNVVGVTDDGSEFDYSPPTSTYAGGSLFFPPPQATTAAMTSFAPPCSSVYHHSFSGGAASSSRSNDNIKIISYGREQSTTAAAAPPVDFPFGNMDHLFDDPTTFTFDNNAGFFS</sequence>
<evidence type="ECO:0000256" key="5">
    <source>
        <dbReference type="ARBA" id="ARBA00023242"/>
    </source>
</evidence>
<dbReference type="Proteomes" id="UP001497516">
    <property type="component" value="Chromosome 8"/>
</dbReference>
<feature type="region of interest" description="Disordered" evidence="7">
    <location>
        <begin position="95"/>
        <end position="164"/>
    </location>
</feature>
<evidence type="ECO:0000256" key="6">
    <source>
        <dbReference type="ARBA" id="ARBA00060850"/>
    </source>
</evidence>
<name>A0AAV2GH46_9ROSI</name>
<comment type="subcellular location">
    <subcellularLocation>
        <location evidence="1">Nucleus</location>
    </subcellularLocation>
</comment>
<evidence type="ECO:0000256" key="2">
    <source>
        <dbReference type="ARBA" id="ARBA00023015"/>
    </source>
</evidence>
<feature type="domain" description="WRKY" evidence="8">
    <location>
        <begin position="180"/>
        <end position="243"/>
    </location>
</feature>
<dbReference type="GO" id="GO:0009751">
    <property type="term" value="P:response to salicylic acid"/>
    <property type="evidence" value="ECO:0007669"/>
    <property type="project" value="UniProtKB-ARBA"/>
</dbReference>
<evidence type="ECO:0000313" key="10">
    <source>
        <dbReference type="Proteomes" id="UP001497516"/>
    </source>
</evidence>
<feature type="compositionally biased region" description="Pro residues" evidence="7">
    <location>
        <begin position="248"/>
        <end position="261"/>
    </location>
</feature>
<feature type="region of interest" description="Disordered" evidence="7">
    <location>
        <begin position="242"/>
        <end position="268"/>
    </location>
</feature>
<evidence type="ECO:0000313" key="9">
    <source>
        <dbReference type="EMBL" id="CAL1409727.1"/>
    </source>
</evidence>
<dbReference type="Gene3D" id="2.20.25.80">
    <property type="entry name" value="WRKY domain"/>
    <property type="match status" value="1"/>
</dbReference>
<dbReference type="InterPro" id="IPR036576">
    <property type="entry name" value="WRKY_dom_sf"/>
</dbReference>
<proteinExistence type="inferred from homology"/>
<dbReference type="EMBL" id="OZ034821">
    <property type="protein sequence ID" value="CAL1409727.1"/>
    <property type="molecule type" value="Genomic_DNA"/>
</dbReference>
<gene>
    <name evidence="9" type="ORF">LTRI10_LOCUS49202</name>
</gene>
<dbReference type="PROSITE" id="PS50811">
    <property type="entry name" value="WRKY"/>
    <property type="match status" value="1"/>
</dbReference>
<dbReference type="FunFam" id="2.20.25.80:FF:000009">
    <property type="entry name" value="WRKY transcription factor 53"/>
    <property type="match status" value="1"/>
</dbReference>
<evidence type="ECO:0000259" key="8">
    <source>
        <dbReference type="PROSITE" id="PS50811"/>
    </source>
</evidence>
<dbReference type="GO" id="GO:0005634">
    <property type="term" value="C:nucleus"/>
    <property type="evidence" value="ECO:0007669"/>
    <property type="project" value="UniProtKB-SubCell"/>
</dbReference>
<reference evidence="9 10" key="1">
    <citation type="submission" date="2024-04" db="EMBL/GenBank/DDBJ databases">
        <authorList>
            <person name="Fracassetti M."/>
        </authorList>
    </citation>
    <scope>NUCLEOTIDE SEQUENCE [LARGE SCALE GENOMIC DNA]</scope>
</reference>
<comment type="similarity">
    <text evidence="6">Belongs to the WRKY group III family.</text>
</comment>
<evidence type="ECO:0000256" key="1">
    <source>
        <dbReference type="ARBA" id="ARBA00004123"/>
    </source>
</evidence>
<keyword evidence="3" id="KW-0238">DNA-binding</keyword>
<dbReference type="Pfam" id="PF03106">
    <property type="entry name" value="WRKY"/>
    <property type="match status" value="1"/>
</dbReference>
<accession>A0AAV2GH46</accession>
<evidence type="ECO:0000256" key="3">
    <source>
        <dbReference type="ARBA" id="ARBA00023125"/>
    </source>
</evidence>
<dbReference type="SUPFAM" id="SSF118290">
    <property type="entry name" value="WRKY DNA-binding domain"/>
    <property type="match status" value="1"/>
</dbReference>
<dbReference type="SMART" id="SM00774">
    <property type="entry name" value="WRKY"/>
    <property type="match status" value="1"/>
</dbReference>
<keyword evidence="4" id="KW-0804">Transcription</keyword>
<keyword evidence="10" id="KW-1185">Reference proteome</keyword>
<dbReference type="GO" id="GO:0003700">
    <property type="term" value="F:DNA-binding transcription factor activity"/>
    <property type="evidence" value="ECO:0007669"/>
    <property type="project" value="InterPro"/>
</dbReference>
<dbReference type="PANTHER" id="PTHR32096">
    <property type="entry name" value="WRKY TRANSCRIPTION FACTOR 30-RELATED-RELATED"/>
    <property type="match status" value="1"/>
</dbReference>
<dbReference type="AlphaFoldDB" id="A0AAV2GH46"/>
<keyword evidence="5" id="KW-0539">Nucleus</keyword>
<dbReference type="InterPro" id="IPR044810">
    <property type="entry name" value="WRKY_plant"/>
</dbReference>
<dbReference type="GO" id="GO:0010150">
    <property type="term" value="P:leaf senescence"/>
    <property type="evidence" value="ECO:0007669"/>
    <property type="project" value="UniProtKB-ARBA"/>
</dbReference>
<dbReference type="PANTHER" id="PTHR32096:SF115">
    <property type="entry name" value="WRKY TRANSCRIPTION FACTOR 30-RELATED"/>
    <property type="match status" value="1"/>
</dbReference>
<dbReference type="GO" id="GO:0010193">
    <property type="term" value="P:response to ozone"/>
    <property type="evidence" value="ECO:0007669"/>
    <property type="project" value="UniProtKB-ARBA"/>
</dbReference>
<dbReference type="GO" id="GO:0000976">
    <property type="term" value="F:transcription cis-regulatory region binding"/>
    <property type="evidence" value="ECO:0007669"/>
    <property type="project" value="TreeGrafter"/>
</dbReference>
<feature type="compositionally biased region" description="Low complexity" evidence="7">
    <location>
        <begin position="129"/>
        <end position="143"/>
    </location>
</feature>
<keyword evidence="2" id="KW-0805">Transcription regulation</keyword>
<evidence type="ECO:0000256" key="4">
    <source>
        <dbReference type="ARBA" id="ARBA00023163"/>
    </source>
</evidence>
<dbReference type="GO" id="GO:0042542">
    <property type="term" value="P:response to hydrogen peroxide"/>
    <property type="evidence" value="ECO:0007669"/>
    <property type="project" value="UniProtKB-ARBA"/>
</dbReference>
<feature type="compositionally biased region" description="Basic and acidic residues" evidence="7">
    <location>
        <begin position="147"/>
        <end position="158"/>
    </location>
</feature>
<organism evidence="9 10">
    <name type="scientific">Linum trigynum</name>
    <dbReference type="NCBI Taxonomy" id="586398"/>
    <lineage>
        <taxon>Eukaryota</taxon>
        <taxon>Viridiplantae</taxon>
        <taxon>Streptophyta</taxon>
        <taxon>Embryophyta</taxon>
        <taxon>Tracheophyta</taxon>
        <taxon>Spermatophyta</taxon>
        <taxon>Magnoliopsida</taxon>
        <taxon>eudicotyledons</taxon>
        <taxon>Gunneridae</taxon>
        <taxon>Pentapetalae</taxon>
        <taxon>rosids</taxon>
        <taxon>fabids</taxon>
        <taxon>Malpighiales</taxon>
        <taxon>Linaceae</taxon>
        <taxon>Linum</taxon>
    </lineage>
</organism>
<feature type="compositionally biased region" description="Basic and acidic residues" evidence="7">
    <location>
        <begin position="105"/>
        <end position="119"/>
    </location>
</feature>
<evidence type="ECO:0000256" key="7">
    <source>
        <dbReference type="SAM" id="MobiDB-lite"/>
    </source>
</evidence>
<protein>
    <recommendedName>
        <fullName evidence="8">WRKY domain-containing protein</fullName>
    </recommendedName>
</protein>